<dbReference type="EMBL" id="BAAAFI010000008">
    <property type="protein sequence ID" value="GAA0878975.1"/>
    <property type="molecule type" value="Genomic_DNA"/>
</dbReference>
<dbReference type="PANTHER" id="PTHR30015">
    <property type="entry name" value="MRR RESTRICTION SYSTEM PROTEIN"/>
    <property type="match status" value="1"/>
</dbReference>
<dbReference type="InterPro" id="IPR007560">
    <property type="entry name" value="Restrct_endonuc_IV_Mrr"/>
</dbReference>
<feature type="region of interest" description="Disordered" evidence="2">
    <location>
        <begin position="125"/>
        <end position="158"/>
    </location>
</feature>
<protein>
    <recommendedName>
        <fullName evidence="3">Restriction endonuclease type IV Mrr domain-containing protein</fullName>
    </recommendedName>
</protein>
<evidence type="ECO:0000256" key="2">
    <source>
        <dbReference type="SAM" id="MobiDB-lite"/>
    </source>
</evidence>
<feature type="coiled-coil region" evidence="1">
    <location>
        <begin position="203"/>
        <end position="241"/>
    </location>
</feature>
<evidence type="ECO:0000259" key="3">
    <source>
        <dbReference type="Pfam" id="PF04471"/>
    </source>
</evidence>
<dbReference type="Proteomes" id="UP001500469">
    <property type="component" value="Unassembled WGS sequence"/>
</dbReference>
<accession>A0ABP3YBV6</accession>
<name>A0ABP3YBV6_9BACT</name>
<keyword evidence="5" id="KW-1185">Reference proteome</keyword>
<evidence type="ECO:0000256" key="1">
    <source>
        <dbReference type="SAM" id="Coils"/>
    </source>
</evidence>
<dbReference type="PANTHER" id="PTHR30015:SF7">
    <property type="entry name" value="TYPE IV METHYL-DIRECTED RESTRICTION ENZYME ECOKMRR"/>
    <property type="match status" value="1"/>
</dbReference>
<dbReference type="InterPro" id="IPR011856">
    <property type="entry name" value="tRNA_endonuc-like_dom_sf"/>
</dbReference>
<evidence type="ECO:0000313" key="5">
    <source>
        <dbReference type="Proteomes" id="UP001500469"/>
    </source>
</evidence>
<dbReference type="InterPro" id="IPR052906">
    <property type="entry name" value="Type_IV_Methyl-Rstrct_Enzyme"/>
</dbReference>
<sequence>MSYNYSSSLHEIDEYTEYTRSYDTRYIAEIRHLGLGTYRILKDLDSYILDKKVEAQFVKWDDQWHRTDQRKKATVEKEINLNLAEERTLEAKSIQDSVNNILLHTLEIDDAVNWESLKDHREFKVPNPSNSLNSELKKIKDPNPPISRSNGNPPQKESFKASLSILDRIIPSFRVKKEGKAEVEFQNAFFTWEKAAQETKSHNQALQKEFEKKVSEVEEERNKLKEKFDALEREWESEKGRYYQLQLEHNNKIDHLKEKYLKCDQQAVIENCELVLNNSEYPDSFPKDFEIDYNPESKILLVEYVLPSPAQIPTLLEVKYIATKKELKESHLSEAQVAKIYDETIYKITLRTIHELFEADKAEAIDAIIFNGWVEAVNKATGKLVNNCIVSIQTRKDEFLEIELANVDPKTCFKNLKGIGSSKLSGIVAVQPIAQINKEDKRFVSSYDVADKINEGDNLASMDWEDFEHLLREIFGKEFNSNGGEVKVTQASRDGGVDAVAFDPDPIRGGKIVIQAKRYTNTVGVAAVRDLYGTVLNEGATKGILVTTADYGPDAYEFARNKPITLMNGSNLLYLLEKHGHKARIDLAEAKRIQKGIS</sequence>
<feature type="compositionally biased region" description="Polar residues" evidence="2">
    <location>
        <begin position="146"/>
        <end position="155"/>
    </location>
</feature>
<dbReference type="SUPFAM" id="SSF52980">
    <property type="entry name" value="Restriction endonuclease-like"/>
    <property type="match status" value="1"/>
</dbReference>
<proteinExistence type="predicted"/>
<organism evidence="4 5">
    <name type="scientific">Algoriphagus jejuensis</name>
    <dbReference type="NCBI Taxonomy" id="419934"/>
    <lineage>
        <taxon>Bacteria</taxon>
        <taxon>Pseudomonadati</taxon>
        <taxon>Bacteroidota</taxon>
        <taxon>Cytophagia</taxon>
        <taxon>Cytophagales</taxon>
        <taxon>Cyclobacteriaceae</taxon>
        <taxon>Algoriphagus</taxon>
    </lineage>
</organism>
<feature type="domain" description="Restriction endonuclease type IV Mrr" evidence="3">
    <location>
        <begin position="459"/>
        <end position="576"/>
    </location>
</feature>
<dbReference type="Pfam" id="PF04471">
    <property type="entry name" value="Mrr_cat"/>
    <property type="match status" value="1"/>
</dbReference>
<gene>
    <name evidence="4" type="ORF">GCM10009119_19430</name>
</gene>
<evidence type="ECO:0000313" key="4">
    <source>
        <dbReference type="EMBL" id="GAA0878975.1"/>
    </source>
</evidence>
<dbReference type="InterPro" id="IPR011335">
    <property type="entry name" value="Restrct_endonuc-II-like"/>
</dbReference>
<keyword evidence="1" id="KW-0175">Coiled coil</keyword>
<comment type="caution">
    <text evidence="4">The sequence shown here is derived from an EMBL/GenBank/DDBJ whole genome shotgun (WGS) entry which is preliminary data.</text>
</comment>
<reference evidence="5" key="1">
    <citation type="journal article" date="2019" name="Int. J. Syst. Evol. Microbiol.">
        <title>The Global Catalogue of Microorganisms (GCM) 10K type strain sequencing project: providing services to taxonomists for standard genome sequencing and annotation.</title>
        <authorList>
            <consortium name="The Broad Institute Genomics Platform"/>
            <consortium name="The Broad Institute Genome Sequencing Center for Infectious Disease"/>
            <person name="Wu L."/>
            <person name="Ma J."/>
        </authorList>
    </citation>
    <scope>NUCLEOTIDE SEQUENCE [LARGE SCALE GENOMIC DNA]</scope>
    <source>
        <strain evidence="5">JCM 16112</strain>
    </source>
</reference>
<dbReference type="RefSeq" id="WP_343850914.1">
    <property type="nucleotide sequence ID" value="NZ_BAAAFI010000008.1"/>
</dbReference>
<dbReference type="Gene3D" id="3.40.1350.10">
    <property type="match status" value="1"/>
</dbReference>